<accession>A0A4U1CB56</accession>
<reference evidence="1 2" key="1">
    <citation type="submission" date="2019-04" db="EMBL/GenBank/DDBJ databases">
        <title>Pedobacter sp. RP-3-15 sp. nov., isolated from Arctic soil.</title>
        <authorList>
            <person name="Dahal R.H."/>
            <person name="Kim D.-U."/>
        </authorList>
    </citation>
    <scope>NUCLEOTIDE SEQUENCE [LARGE SCALE GENOMIC DNA]</scope>
    <source>
        <strain evidence="1 2">RP-3-15</strain>
    </source>
</reference>
<dbReference type="Proteomes" id="UP000307244">
    <property type="component" value="Unassembled WGS sequence"/>
</dbReference>
<protein>
    <submittedName>
        <fullName evidence="1">Uncharacterized protein</fullName>
    </submittedName>
</protein>
<dbReference type="Pfam" id="PF20420">
    <property type="entry name" value="DUF6702"/>
    <property type="match status" value="1"/>
</dbReference>
<dbReference type="EMBL" id="SWBQ01000007">
    <property type="protein sequence ID" value="TKC03763.1"/>
    <property type="molecule type" value="Genomic_DNA"/>
</dbReference>
<sequence length="165" mass="19005">MKQLCSSSFCSFVSTSSTLFHPFYVSVTEIEQNVKTKTVQVSIRVFFDDFEKALDKRYKTRVNILKPKDRKQLDQLISAYLTDHLKVRANGKAVVLKYQGYEIQEDAAWCYFETVPLAAVQSISVQNDILYEQHETQINMIHAIVGGKRKSTKLDNPNSKAEFVW</sequence>
<comment type="caution">
    <text evidence="1">The sequence shown here is derived from an EMBL/GenBank/DDBJ whole genome shotgun (WGS) entry which is preliminary data.</text>
</comment>
<gene>
    <name evidence="1" type="ORF">FA047_18915</name>
</gene>
<keyword evidence="2" id="KW-1185">Reference proteome</keyword>
<dbReference type="InterPro" id="IPR046525">
    <property type="entry name" value="DUF6702"/>
</dbReference>
<proteinExistence type="predicted"/>
<evidence type="ECO:0000313" key="2">
    <source>
        <dbReference type="Proteomes" id="UP000307244"/>
    </source>
</evidence>
<organism evidence="1 2">
    <name type="scientific">Pedobacter frigoris</name>
    <dbReference type="NCBI Taxonomy" id="2571272"/>
    <lineage>
        <taxon>Bacteria</taxon>
        <taxon>Pseudomonadati</taxon>
        <taxon>Bacteroidota</taxon>
        <taxon>Sphingobacteriia</taxon>
        <taxon>Sphingobacteriales</taxon>
        <taxon>Sphingobacteriaceae</taxon>
        <taxon>Pedobacter</taxon>
    </lineage>
</organism>
<dbReference type="AlphaFoldDB" id="A0A4U1CB56"/>
<name>A0A4U1CB56_9SPHI</name>
<dbReference type="OrthoDB" id="5735516at2"/>
<evidence type="ECO:0000313" key="1">
    <source>
        <dbReference type="EMBL" id="TKC03763.1"/>
    </source>
</evidence>